<reference evidence="3" key="1">
    <citation type="submission" date="2016-10" db="EMBL/GenBank/DDBJ databases">
        <authorList>
            <person name="Varghese N."/>
            <person name="Submissions S."/>
        </authorList>
    </citation>
    <scope>NUCLEOTIDE SEQUENCE [LARGE SCALE GENOMIC DNA]</scope>
    <source>
        <strain evidence="3">DSM 1565</strain>
    </source>
</reference>
<evidence type="ECO:0000313" key="3">
    <source>
        <dbReference type="Proteomes" id="UP000199423"/>
    </source>
</evidence>
<dbReference type="Pfam" id="PF03473">
    <property type="entry name" value="MOSC"/>
    <property type="match status" value="1"/>
</dbReference>
<organism evidence="2 3">
    <name type="scientific">Hyphomicrobium facile</name>
    <dbReference type="NCBI Taxonomy" id="51670"/>
    <lineage>
        <taxon>Bacteria</taxon>
        <taxon>Pseudomonadati</taxon>
        <taxon>Pseudomonadota</taxon>
        <taxon>Alphaproteobacteria</taxon>
        <taxon>Hyphomicrobiales</taxon>
        <taxon>Hyphomicrobiaceae</taxon>
        <taxon>Hyphomicrobium</taxon>
    </lineage>
</organism>
<dbReference type="EMBL" id="FPCH01000004">
    <property type="protein sequence ID" value="SFV38929.1"/>
    <property type="molecule type" value="Genomic_DNA"/>
</dbReference>
<evidence type="ECO:0000313" key="2">
    <source>
        <dbReference type="EMBL" id="SFV38929.1"/>
    </source>
</evidence>
<feature type="domain" description="MOSC" evidence="1">
    <location>
        <begin position="33"/>
        <end position="169"/>
    </location>
</feature>
<dbReference type="PROSITE" id="PS51340">
    <property type="entry name" value="MOSC"/>
    <property type="match status" value="1"/>
</dbReference>
<dbReference type="RefSeq" id="WP_092869437.1">
    <property type="nucleotide sequence ID" value="NZ_FPCH01000004.1"/>
</dbReference>
<keyword evidence="3" id="KW-1185">Reference proteome</keyword>
<evidence type="ECO:0000259" key="1">
    <source>
        <dbReference type="PROSITE" id="PS51340"/>
    </source>
</evidence>
<dbReference type="Proteomes" id="UP000199423">
    <property type="component" value="Unassembled WGS sequence"/>
</dbReference>
<dbReference type="PANTHER" id="PTHR36930:SF1">
    <property type="entry name" value="MOSC DOMAIN-CONTAINING PROTEIN"/>
    <property type="match status" value="1"/>
</dbReference>
<dbReference type="InterPro" id="IPR052716">
    <property type="entry name" value="MOSC_domain"/>
</dbReference>
<name>A0A1I7NWA5_9HYPH</name>
<dbReference type="GO" id="GO:0030170">
    <property type="term" value="F:pyridoxal phosphate binding"/>
    <property type="evidence" value="ECO:0007669"/>
    <property type="project" value="InterPro"/>
</dbReference>
<proteinExistence type="predicted"/>
<dbReference type="PANTHER" id="PTHR36930">
    <property type="entry name" value="METAL-SULFUR CLUSTER BIOSYNTHESIS PROTEINS YUAD-RELATED"/>
    <property type="match status" value="1"/>
</dbReference>
<gene>
    <name evidence="2" type="ORF">SAMN04488557_3946</name>
</gene>
<dbReference type="InterPro" id="IPR005302">
    <property type="entry name" value="MoCF_Sase_C"/>
</dbReference>
<dbReference type="AlphaFoldDB" id="A0A1I7NWA5"/>
<accession>A0A1I7NWA5</accession>
<dbReference type="GO" id="GO:0003824">
    <property type="term" value="F:catalytic activity"/>
    <property type="evidence" value="ECO:0007669"/>
    <property type="project" value="InterPro"/>
</dbReference>
<dbReference type="Gene3D" id="2.40.33.20">
    <property type="entry name" value="PK beta-barrel domain-like"/>
    <property type="match status" value="1"/>
</dbReference>
<protein>
    <submittedName>
        <fullName evidence="2">MOSC domain-containing protein YiiM</fullName>
    </submittedName>
</protein>
<sequence>MTDPASSPPPQSMLAKLLAGPIGPGELVWIGLRPSRNAPMIMPTTATLISQRGIEGDRYRTERNGPRQVTLIAAEDIAAIASFLGREAVVPELLRRNLVTRSINLIALKGSSFRIGSATLETTGECAPCSQMEANLGPGGYNAVRGRGGLTARIIEGGKIRVGDSIERLARLER</sequence>
<dbReference type="GO" id="GO:0030151">
    <property type="term" value="F:molybdenum ion binding"/>
    <property type="evidence" value="ECO:0007669"/>
    <property type="project" value="InterPro"/>
</dbReference>
<dbReference type="SUPFAM" id="SSF50800">
    <property type="entry name" value="PK beta-barrel domain-like"/>
    <property type="match status" value="1"/>
</dbReference>
<dbReference type="OrthoDB" id="1550913at2"/>
<dbReference type="STRING" id="51670.SAMN04488557_3946"/>
<dbReference type="InterPro" id="IPR011037">
    <property type="entry name" value="Pyrv_Knase-like_insert_dom_sf"/>
</dbReference>